<dbReference type="EMBL" id="FOBB01000003">
    <property type="protein sequence ID" value="SEL98789.1"/>
    <property type="molecule type" value="Genomic_DNA"/>
</dbReference>
<proteinExistence type="predicted"/>
<dbReference type="Proteomes" id="UP000198984">
    <property type="component" value="Unassembled WGS sequence"/>
</dbReference>
<dbReference type="OrthoDB" id="1522941at2"/>
<name>A0A1H7UPU9_9BACT</name>
<evidence type="ECO:0000313" key="2">
    <source>
        <dbReference type="Proteomes" id="UP000198984"/>
    </source>
</evidence>
<keyword evidence="2" id="KW-1185">Reference proteome</keyword>
<evidence type="ECO:0008006" key="3">
    <source>
        <dbReference type="Google" id="ProtNLM"/>
    </source>
</evidence>
<sequence length="332" mass="37449">MNNTQKTAALLRLREYLTSNDEALQQVKIQASQVNGWFTPAFIDTAIQNICQYYLDETLLNNWLAAYPQPAGQLPKTVGITTAGNIPLVGFHDWLCGFVSGHHVKLKLSSKDTLLLQHLLQVMSSWYPETAQQTTISEMLKDCDAYIATGSNNSARYFEYYFSRFPHIIRRNRTSAALLTGNETDAELEALADDMMLYFGLGCRNVTKIFVPEGYDFTPLLQAHERKYAYLMEHHKYRNNYDYNLALFLLNSSPYLTNGSLLVQEHESLFSAISVLHYGYYEDAATLATGLLANPDLQCLVGQDFTPFGLAQQPSLTDYADGIDTLAFLRAL</sequence>
<reference evidence="1 2" key="1">
    <citation type="submission" date="2016-10" db="EMBL/GenBank/DDBJ databases">
        <authorList>
            <person name="de Groot N.N."/>
        </authorList>
    </citation>
    <scope>NUCLEOTIDE SEQUENCE [LARGE SCALE GENOMIC DNA]</scope>
    <source>
        <strain evidence="1 2">DSM 21039</strain>
    </source>
</reference>
<dbReference type="STRING" id="573321.SAMN04488505_10365"/>
<accession>A0A1H7UPU9</accession>
<dbReference type="AlphaFoldDB" id="A0A1H7UPU9"/>
<evidence type="ECO:0000313" key="1">
    <source>
        <dbReference type="EMBL" id="SEL98789.1"/>
    </source>
</evidence>
<dbReference type="RefSeq" id="WP_089912182.1">
    <property type="nucleotide sequence ID" value="NZ_FOBB01000003.1"/>
</dbReference>
<protein>
    <recommendedName>
        <fullName evidence="3">Acyl-CoA reductase (LuxC)</fullName>
    </recommendedName>
</protein>
<gene>
    <name evidence="1" type="ORF">SAMN04488505_10365</name>
</gene>
<organism evidence="1 2">
    <name type="scientific">Chitinophaga rupis</name>
    <dbReference type="NCBI Taxonomy" id="573321"/>
    <lineage>
        <taxon>Bacteria</taxon>
        <taxon>Pseudomonadati</taxon>
        <taxon>Bacteroidota</taxon>
        <taxon>Chitinophagia</taxon>
        <taxon>Chitinophagales</taxon>
        <taxon>Chitinophagaceae</taxon>
        <taxon>Chitinophaga</taxon>
    </lineage>
</organism>